<organism evidence="1 2">
    <name type="scientific">Mythimna separata</name>
    <name type="common">Oriental armyworm</name>
    <name type="synonym">Pseudaletia separata</name>
    <dbReference type="NCBI Taxonomy" id="271217"/>
    <lineage>
        <taxon>Eukaryota</taxon>
        <taxon>Metazoa</taxon>
        <taxon>Ecdysozoa</taxon>
        <taxon>Arthropoda</taxon>
        <taxon>Hexapoda</taxon>
        <taxon>Insecta</taxon>
        <taxon>Pterygota</taxon>
        <taxon>Neoptera</taxon>
        <taxon>Endopterygota</taxon>
        <taxon>Lepidoptera</taxon>
        <taxon>Glossata</taxon>
        <taxon>Ditrysia</taxon>
        <taxon>Noctuoidea</taxon>
        <taxon>Noctuidae</taxon>
        <taxon>Noctuinae</taxon>
        <taxon>Hadenini</taxon>
        <taxon>Mythimna</taxon>
    </lineage>
</organism>
<keyword evidence="2" id="KW-1185">Reference proteome</keyword>
<comment type="caution">
    <text evidence="1">The sequence shown here is derived from an EMBL/GenBank/DDBJ whole genome shotgun (WGS) entry which is preliminary data.</text>
</comment>
<reference evidence="1" key="1">
    <citation type="submission" date="2023-03" db="EMBL/GenBank/DDBJ databases">
        <title>Chromosome-level genomes of two armyworms, Mythimna separata and Mythimna loreyi, provide insights into the biosynthesis and reception of sex pheromones.</title>
        <authorList>
            <person name="Zhao H."/>
        </authorList>
    </citation>
    <scope>NUCLEOTIDE SEQUENCE</scope>
    <source>
        <strain evidence="1">BeijingLab</strain>
        <tissue evidence="1">Pupa</tissue>
    </source>
</reference>
<proteinExistence type="predicted"/>
<dbReference type="Proteomes" id="UP001231518">
    <property type="component" value="Chromosome 17"/>
</dbReference>
<dbReference type="AlphaFoldDB" id="A0AAD8DP18"/>
<gene>
    <name evidence="1" type="ORF">PYW07_004900</name>
</gene>
<evidence type="ECO:0000313" key="2">
    <source>
        <dbReference type="Proteomes" id="UP001231518"/>
    </source>
</evidence>
<accession>A0AAD8DP18</accession>
<name>A0AAD8DP18_MYTSE</name>
<sequence length="114" mass="13623">MYKLNFYSLLKLRMLKKWRSRKRTRRAPRIKTIIRPGCIICQQERCIDEKSPAIHEGRITRSLSKLIDSFSVHFIILETYRCMPLLGDEQENVPNWDVHIVRYSIVFIDNTTVN</sequence>
<evidence type="ECO:0000313" key="1">
    <source>
        <dbReference type="EMBL" id="KAJ8712058.1"/>
    </source>
</evidence>
<protein>
    <submittedName>
        <fullName evidence="1">Uncharacterized protein</fullName>
    </submittedName>
</protein>
<dbReference type="EMBL" id="JARGEI010000021">
    <property type="protein sequence ID" value="KAJ8712058.1"/>
    <property type="molecule type" value="Genomic_DNA"/>
</dbReference>